<gene>
    <name evidence="1" type="ORF">PRVXH_001888</name>
</gene>
<dbReference type="EMBL" id="CP159485">
    <property type="protein sequence ID" value="XCI27958.1"/>
    <property type="molecule type" value="Genomic_DNA"/>
</dbReference>
<dbReference type="RefSeq" id="WP_353892535.1">
    <property type="nucleotide sequence ID" value="NZ_CP159485.1"/>
</dbReference>
<organism evidence="1">
    <name type="scientific">Proteinivorax hydrogeniformans</name>
    <dbReference type="NCBI Taxonomy" id="1826727"/>
    <lineage>
        <taxon>Bacteria</taxon>
        <taxon>Bacillati</taxon>
        <taxon>Bacillota</taxon>
        <taxon>Clostridia</taxon>
        <taxon>Eubacteriales</taxon>
        <taxon>Proteinivoracaceae</taxon>
        <taxon>Proteinivorax</taxon>
    </lineage>
</organism>
<protein>
    <submittedName>
        <fullName evidence="1">Late competence development ComFB family protein</fullName>
    </submittedName>
</protein>
<dbReference type="InterPro" id="IPR019657">
    <property type="entry name" value="ComFB"/>
</dbReference>
<reference evidence="1" key="2">
    <citation type="submission" date="2024-06" db="EMBL/GenBank/DDBJ databases">
        <authorList>
            <person name="Petrova K.O."/>
            <person name="Toshchakov S.V."/>
            <person name="Boltjanskaja Y.V."/>
            <person name="Kevbrin V.V."/>
        </authorList>
    </citation>
    <scope>NUCLEOTIDE SEQUENCE</scope>
    <source>
        <strain evidence="1">Z-710</strain>
    </source>
</reference>
<dbReference type="AlphaFoldDB" id="A0AAU8HQZ2"/>
<reference evidence="1" key="1">
    <citation type="journal article" date="2018" name="Antonie Van Leeuwenhoek">
        <title>Proteinivorax hydrogeniformans sp. nov., an anaerobic, haloalkaliphilic bacterium fermenting proteinaceous compounds with high hydrogen production.</title>
        <authorList>
            <person name="Boltyanskaya Y."/>
            <person name="Detkova E."/>
            <person name="Pimenov N."/>
            <person name="Kevbrin V."/>
        </authorList>
    </citation>
    <scope>NUCLEOTIDE SEQUENCE</scope>
    <source>
        <strain evidence="1">Z-710</strain>
    </source>
</reference>
<proteinExistence type="predicted"/>
<sequence>MELINYNEILVKQKLDELWKDKNSECRCKKCKLDVTALALNNLPPKYVVSEKGELYSKVDSFNVQASTDITSAVVDAMEKVKRKPNH</sequence>
<accession>A0AAU8HQZ2</accession>
<evidence type="ECO:0000313" key="1">
    <source>
        <dbReference type="EMBL" id="XCI27958.1"/>
    </source>
</evidence>
<dbReference type="Pfam" id="PF10719">
    <property type="entry name" value="ComFB"/>
    <property type="match status" value="1"/>
</dbReference>
<name>A0AAU8HQZ2_9FIRM</name>